<evidence type="ECO:0000313" key="1">
    <source>
        <dbReference type="EMBL" id="VVE73320.1"/>
    </source>
</evidence>
<protein>
    <recommendedName>
        <fullName evidence="3">Mu-like prophage protein gp36</fullName>
    </recommendedName>
</protein>
<keyword evidence="2" id="KW-1185">Reference proteome</keyword>
<dbReference type="AlphaFoldDB" id="A0A5E5AMK1"/>
<dbReference type="RefSeq" id="WP_150740289.1">
    <property type="nucleotide sequence ID" value="NZ_CABPSP010000017.1"/>
</dbReference>
<proteinExistence type="predicted"/>
<dbReference type="Pfam" id="PF07030">
    <property type="entry name" value="Phage_Mu_Gp36"/>
    <property type="match status" value="1"/>
</dbReference>
<dbReference type="Proteomes" id="UP000383122">
    <property type="component" value="Unassembled WGS sequence"/>
</dbReference>
<sequence>MAYATRQDMVNSFGEYEVRALTDRNDTGEIDDAVLAAGLEDASAEIDTFLGSRYSLPLQIVPRFLASKCCDICRYHLTGAGTTCTEEIQKRYDLAIKFLKLIATGQITLGADATGATVEAKNVVKFNRGTKIFSNRDRGGY</sequence>
<dbReference type="EMBL" id="CABPSP010000017">
    <property type="protein sequence ID" value="VVE73320.1"/>
    <property type="molecule type" value="Genomic_DNA"/>
</dbReference>
<name>A0A5E5AMK1_9BURK</name>
<accession>A0A5E5AMK1</accession>
<dbReference type="OrthoDB" id="9812088at2"/>
<gene>
    <name evidence="1" type="ORF">PAN31117_04671</name>
</gene>
<evidence type="ECO:0000313" key="2">
    <source>
        <dbReference type="Proteomes" id="UP000383122"/>
    </source>
</evidence>
<evidence type="ECO:0008006" key="3">
    <source>
        <dbReference type="Google" id="ProtNLM"/>
    </source>
</evidence>
<reference evidence="1 2" key="1">
    <citation type="submission" date="2019-08" db="EMBL/GenBank/DDBJ databases">
        <authorList>
            <person name="Peeters C."/>
        </authorList>
    </citation>
    <scope>NUCLEOTIDE SEQUENCE [LARGE SCALE GENOMIC DNA]</scope>
    <source>
        <strain evidence="1 2">LMG 31117</strain>
    </source>
</reference>
<organism evidence="1 2">
    <name type="scientific">Pandoraea anapnoica</name>
    <dbReference type="NCBI Taxonomy" id="2508301"/>
    <lineage>
        <taxon>Bacteria</taxon>
        <taxon>Pseudomonadati</taxon>
        <taxon>Pseudomonadota</taxon>
        <taxon>Betaproteobacteria</taxon>
        <taxon>Burkholderiales</taxon>
        <taxon>Burkholderiaceae</taxon>
        <taxon>Pandoraea</taxon>
    </lineage>
</organism>
<dbReference type="InterPro" id="IPR009752">
    <property type="entry name" value="Phage_Mu_GpJ"/>
</dbReference>